<protein>
    <recommendedName>
        <fullName evidence="2">Cytochrome P460 domain-containing protein</fullName>
    </recommendedName>
</protein>
<keyword evidence="1" id="KW-0732">Signal</keyword>
<evidence type="ECO:0000259" key="2">
    <source>
        <dbReference type="Pfam" id="PF16694"/>
    </source>
</evidence>
<dbReference type="Proteomes" id="UP001416858">
    <property type="component" value="Unassembled WGS sequence"/>
</dbReference>
<accession>A0ABP9W1I5</accession>
<comment type="caution">
    <text evidence="3">The sequence shown here is derived from an EMBL/GenBank/DDBJ whole genome shotgun (WGS) entry which is preliminary data.</text>
</comment>
<gene>
    <name evidence="3" type="ORF">Rcae01_06760</name>
</gene>
<feature type="chain" id="PRO_5045865122" description="Cytochrome P460 domain-containing protein" evidence="1">
    <location>
        <begin position="22"/>
        <end position="194"/>
    </location>
</feature>
<dbReference type="Gene3D" id="3.50.70.20">
    <property type="entry name" value="Cytochrome P460"/>
    <property type="match status" value="1"/>
</dbReference>
<dbReference type="InterPro" id="IPR032033">
    <property type="entry name" value="Cytochrome_P460"/>
</dbReference>
<dbReference type="CDD" id="cd20716">
    <property type="entry name" value="cyt_P460_fam"/>
    <property type="match status" value="1"/>
</dbReference>
<evidence type="ECO:0000313" key="4">
    <source>
        <dbReference type="Proteomes" id="UP001416858"/>
    </source>
</evidence>
<evidence type="ECO:0000256" key="1">
    <source>
        <dbReference type="SAM" id="SignalP"/>
    </source>
</evidence>
<dbReference type="EMBL" id="BAABRO010000050">
    <property type="protein sequence ID" value="GAA5511244.1"/>
    <property type="molecule type" value="Genomic_DNA"/>
</dbReference>
<proteinExistence type="predicted"/>
<name>A0ABP9W1I5_9BACT</name>
<evidence type="ECO:0000313" key="3">
    <source>
        <dbReference type="EMBL" id="GAA5511244.1"/>
    </source>
</evidence>
<feature type="signal peptide" evidence="1">
    <location>
        <begin position="1"/>
        <end position="21"/>
    </location>
</feature>
<dbReference type="Pfam" id="PF16694">
    <property type="entry name" value="Cytochrome_P460"/>
    <property type="match status" value="1"/>
</dbReference>
<dbReference type="InterPro" id="IPR038142">
    <property type="entry name" value="Cytochrome_P460_sp"/>
</dbReference>
<keyword evidence="4" id="KW-1185">Reference proteome</keyword>
<reference evidence="3 4" key="1">
    <citation type="submission" date="2024-02" db="EMBL/GenBank/DDBJ databases">
        <title>Rhodopirellula caenicola NBRC 110016.</title>
        <authorList>
            <person name="Ichikawa N."/>
            <person name="Katano-Makiyama Y."/>
            <person name="Hidaka K."/>
        </authorList>
    </citation>
    <scope>NUCLEOTIDE SEQUENCE [LARGE SCALE GENOMIC DNA]</scope>
    <source>
        <strain evidence="3 4">NBRC 110016</strain>
    </source>
</reference>
<sequence length="194" mass="22170">MLRNTLISCVPVLLLTSTSFAAEPSDWELIRDATNRQRLIRITDEPHEMDDSTNKACRPFGFDANLIHDGYGQSAFCNVYVNEKGKRALIDGLNHYPQGSMIVKSKLRSKSDRDPELYTVMRKMGSTFDAQNRNWEYSVIDGRTRRILARGRIDSCISCHARYAETDYITRVYMKQDDGEPSVGPKPGLRNQMQ</sequence>
<feature type="domain" description="Cytochrome P460" evidence="2">
    <location>
        <begin position="74"/>
        <end position="169"/>
    </location>
</feature>
<organism evidence="3 4">
    <name type="scientific">Novipirellula caenicola</name>
    <dbReference type="NCBI Taxonomy" id="1536901"/>
    <lineage>
        <taxon>Bacteria</taxon>
        <taxon>Pseudomonadati</taxon>
        <taxon>Planctomycetota</taxon>
        <taxon>Planctomycetia</taxon>
        <taxon>Pirellulales</taxon>
        <taxon>Pirellulaceae</taxon>
        <taxon>Novipirellula</taxon>
    </lineage>
</organism>